<comment type="caution">
    <text evidence="1">The sequence shown here is derived from an EMBL/GenBank/DDBJ whole genome shotgun (WGS) entry which is preliminary data.</text>
</comment>
<dbReference type="PANTHER" id="PTHR35218">
    <property type="entry name" value="RNASE H DOMAIN-CONTAINING PROTEIN"/>
    <property type="match status" value="1"/>
</dbReference>
<name>A0AAV9KZ00_9SOLN</name>
<gene>
    <name evidence="1" type="ORF">R3W88_016736</name>
</gene>
<reference evidence="1 2" key="1">
    <citation type="submission" date="2023-10" db="EMBL/GenBank/DDBJ databases">
        <title>Genome-Wide Identification Analysis in wild type Solanum Pinnatisectum Reveals Some Genes Defensing Phytophthora Infestans.</title>
        <authorList>
            <person name="Sun C."/>
        </authorList>
    </citation>
    <scope>NUCLEOTIDE SEQUENCE [LARGE SCALE GENOMIC DNA]</scope>
    <source>
        <strain evidence="1">LQN</strain>
        <tissue evidence="1">Leaf</tissue>
    </source>
</reference>
<protein>
    <submittedName>
        <fullName evidence="1">Uncharacterized protein</fullName>
    </submittedName>
</protein>
<dbReference type="Gene3D" id="3.60.10.10">
    <property type="entry name" value="Endonuclease/exonuclease/phosphatase"/>
    <property type="match status" value="1"/>
</dbReference>
<keyword evidence="2" id="KW-1185">Reference proteome</keyword>
<proteinExistence type="predicted"/>
<dbReference type="SUPFAM" id="SSF56219">
    <property type="entry name" value="DNase I-like"/>
    <property type="match status" value="1"/>
</dbReference>
<dbReference type="Proteomes" id="UP001311915">
    <property type="component" value="Unassembled WGS sequence"/>
</dbReference>
<sequence length="222" mass="26795">MVDHNTEKRNGLNFARLLVEVEMRAQLPDEVKFKNEKAKVIEQPMQYDWKPTLCRFCKKYRHVEEEWRVKRKVQNPDQVPRMERLVGDHTKQRQYTTNLENYYNIRIWLTWRHNYYQVNPISKTTQQITCEVMFLPLQIAFEISYVYVFNSREDRKELWESLLIQSRRCSKPWMVLGCFNSILKANDRIGGNHESWSEIVDFNECVTNCGLLEFPTQGNRYT</sequence>
<dbReference type="PANTHER" id="PTHR35218:SF9">
    <property type="entry name" value="ENDONUCLEASE_EXONUCLEASE_PHOSPHATASE DOMAIN-CONTAINING PROTEIN"/>
    <property type="match status" value="1"/>
</dbReference>
<dbReference type="EMBL" id="JAWPEI010000008">
    <property type="protein sequence ID" value="KAK4718398.1"/>
    <property type="molecule type" value="Genomic_DNA"/>
</dbReference>
<accession>A0AAV9KZ00</accession>
<evidence type="ECO:0000313" key="2">
    <source>
        <dbReference type="Proteomes" id="UP001311915"/>
    </source>
</evidence>
<dbReference type="AlphaFoldDB" id="A0AAV9KZ00"/>
<dbReference type="InterPro" id="IPR036691">
    <property type="entry name" value="Endo/exonu/phosph_ase_sf"/>
</dbReference>
<evidence type="ECO:0000313" key="1">
    <source>
        <dbReference type="EMBL" id="KAK4718398.1"/>
    </source>
</evidence>
<organism evidence="1 2">
    <name type="scientific">Solanum pinnatisectum</name>
    <name type="common">tansyleaf nightshade</name>
    <dbReference type="NCBI Taxonomy" id="50273"/>
    <lineage>
        <taxon>Eukaryota</taxon>
        <taxon>Viridiplantae</taxon>
        <taxon>Streptophyta</taxon>
        <taxon>Embryophyta</taxon>
        <taxon>Tracheophyta</taxon>
        <taxon>Spermatophyta</taxon>
        <taxon>Magnoliopsida</taxon>
        <taxon>eudicotyledons</taxon>
        <taxon>Gunneridae</taxon>
        <taxon>Pentapetalae</taxon>
        <taxon>asterids</taxon>
        <taxon>lamiids</taxon>
        <taxon>Solanales</taxon>
        <taxon>Solanaceae</taxon>
        <taxon>Solanoideae</taxon>
        <taxon>Solaneae</taxon>
        <taxon>Solanum</taxon>
    </lineage>
</organism>